<evidence type="ECO:0000256" key="5">
    <source>
        <dbReference type="ARBA" id="ARBA00023157"/>
    </source>
</evidence>
<protein>
    <submittedName>
        <fullName evidence="12">Neuronal cell adhesion molecule</fullName>
    </submittedName>
</protein>
<keyword evidence="13" id="KW-1185">Reference proteome</keyword>
<evidence type="ECO:0000256" key="6">
    <source>
        <dbReference type="ARBA" id="ARBA00023180"/>
    </source>
</evidence>
<name>A0AAV4BWH0_9GAST</name>
<dbReference type="InterPro" id="IPR013098">
    <property type="entry name" value="Ig_I-set"/>
</dbReference>
<evidence type="ECO:0000256" key="2">
    <source>
        <dbReference type="ARBA" id="ARBA00022475"/>
    </source>
</evidence>
<feature type="domain" description="Fibronectin type-III" evidence="11">
    <location>
        <begin position="928"/>
        <end position="1026"/>
    </location>
</feature>
<dbReference type="Gene3D" id="2.60.40.10">
    <property type="entry name" value="Immunoglobulins"/>
    <property type="match status" value="11"/>
</dbReference>
<evidence type="ECO:0000256" key="4">
    <source>
        <dbReference type="ARBA" id="ARBA00023136"/>
    </source>
</evidence>
<dbReference type="InterPro" id="IPR036179">
    <property type="entry name" value="Ig-like_dom_sf"/>
</dbReference>
<dbReference type="FunFam" id="2.60.40.10:FF:000032">
    <property type="entry name" value="palladin isoform X1"/>
    <property type="match status" value="2"/>
</dbReference>
<dbReference type="Pfam" id="PF07679">
    <property type="entry name" value="I-set"/>
    <property type="match status" value="2"/>
</dbReference>
<feature type="domain" description="Ig-like" evidence="10">
    <location>
        <begin position="321"/>
        <end position="416"/>
    </location>
</feature>
<feature type="transmembrane region" description="Helical" evidence="8">
    <location>
        <begin position="1129"/>
        <end position="1153"/>
    </location>
</feature>
<keyword evidence="7" id="KW-0393">Immunoglobulin domain</keyword>
<dbReference type="AlphaFoldDB" id="A0AAV4BWH0"/>
<dbReference type="CDD" id="cd00063">
    <property type="entry name" value="FN3"/>
    <property type="match status" value="4"/>
</dbReference>
<feature type="domain" description="Fibronectin type-III" evidence="11">
    <location>
        <begin position="709"/>
        <end position="811"/>
    </location>
</feature>
<evidence type="ECO:0000256" key="8">
    <source>
        <dbReference type="SAM" id="Phobius"/>
    </source>
</evidence>
<dbReference type="PANTHER" id="PTHR44170:SF6">
    <property type="entry name" value="CONTACTIN"/>
    <property type="match status" value="1"/>
</dbReference>
<dbReference type="InterPro" id="IPR003598">
    <property type="entry name" value="Ig_sub2"/>
</dbReference>
<keyword evidence="9" id="KW-0732">Signal</keyword>
<dbReference type="SUPFAM" id="SSF49265">
    <property type="entry name" value="Fibronectin type III"/>
    <property type="match status" value="3"/>
</dbReference>
<dbReference type="PROSITE" id="PS50835">
    <property type="entry name" value="IG_LIKE"/>
    <property type="match status" value="5"/>
</dbReference>
<feature type="domain" description="Ig-like" evidence="10">
    <location>
        <begin position="122"/>
        <end position="210"/>
    </location>
</feature>
<keyword evidence="6" id="KW-0325">Glycoprotein</keyword>
<feature type="domain" description="Ig-like" evidence="10">
    <location>
        <begin position="23"/>
        <end position="112"/>
    </location>
</feature>
<dbReference type="InterPro" id="IPR013783">
    <property type="entry name" value="Ig-like_fold"/>
</dbReference>
<feature type="non-terminal residue" evidence="12">
    <location>
        <position position="1181"/>
    </location>
</feature>
<dbReference type="SMART" id="SM00409">
    <property type="entry name" value="IG"/>
    <property type="match status" value="6"/>
</dbReference>
<dbReference type="GO" id="GO:0030424">
    <property type="term" value="C:axon"/>
    <property type="evidence" value="ECO:0007669"/>
    <property type="project" value="TreeGrafter"/>
</dbReference>
<dbReference type="SMART" id="SM00060">
    <property type="entry name" value="FN3"/>
    <property type="match status" value="5"/>
</dbReference>
<dbReference type="GO" id="GO:0007411">
    <property type="term" value="P:axon guidance"/>
    <property type="evidence" value="ECO:0007669"/>
    <property type="project" value="TreeGrafter"/>
</dbReference>
<keyword evidence="5" id="KW-1015">Disulfide bond</keyword>
<feature type="domain" description="Fibronectin type-III" evidence="11">
    <location>
        <begin position="814"/>
        <end position="924"/>
    </location>
</feature>
<dbReference type="InterPro" id="IPR003599">
    <property type="entry name" value="Ig_sub"/>
</dbReference>
<gene>
    <name evidence="12" type="ORF">PoB_004966300</name>
</gene>
<dbReference type="InterPro" id="IPR003961">
    <property type="entry name" value="FN3_dom"/>
</dbReference>
<feature type="domain" description="Fibronectin type-III" evidence="11">
    <location>
        <begin position="1027"/>
        <end position="1119"/>
    </location>
</feature>
<dbReference type="PANTHER" id="PTHR44170">
    <property type="entry name" value="PROTEIN SIDEKICK"/>
    <property type="match status" value="1"/>
</dbReference>
<evidence type="ECO:0000313" key="12">
    <source>
        <dbReference type="EMBL" id="GFO23158.1"/>
    </source>
</evidence>
<keyword evidence="8" id="KW-1133">Transmembrane helix</keyword>
<feature type="domain" description="Ig-like" evidence="10">
    <location>
        <begin position="218"/>
        <end position="314"/>
    </location>
</feature>
<keyword evidence="3" id="KW-0677">Repeat</keyword>
<keyword evidence="8" id="KW-0812">Transmembrane</keyword>
<dbReference type="FunFam" id="2.60.40.10:FF:000005">
    <property type="entry name" value="Neuronal cell adhesion molecule"/>
    <property type="match status" value="1"/>
</dbReference>
<reference evidence="12 13" key="1">
    <citation type="journal article" date="2021" name="Elife">
        <title>Chloroplast acquisition without the gene transfer in kleptoplastic sea slugs, Plakobranchus ocellatus.</title>
        <authorList>
            <person name="Maeda T."/>
            <person name="Takahashi S."/>
            <person name="Yoshida T."/>
            <person name="Shimamura S."/>
            <person name="Takaki Y."/>
            <person name="Nagai Y."/>
            <person name="Toyoda A."/>
            <person name="Suzuki Y."/>
            <person name="Arimoto A."/>
            <person name="Ishii H."/>
            <person name="Satoh N."/>
            <person name="Nishiyama T."/>
            <person name="Hasebe M."/>
            <person name="Maruyama T."/>
            <person name="Minagawa J."/>
            <person name="Obokata J."/>
            <person name="Shigenobu S."/>
        </authorList>
    </citation>
    <scope>NUCLEOTIDE SEQUENCE [LARGE SCALE GENOMIC DNA]</scope>
</reference>
<feature type="domain" description="Ig-like" evidence="10">
    <location>
        <begin position="422"/>
        <end position="603"/>
    </location>
</feature>
<accession>A0AAV4BWH0</accession>
<dbReference type="PROSITE" id="PS50853">
    <property type="entry name" value="FN3"/>
    <property type="match status" value="5"/>
</dbReference>
<feature type="domain" description="Fibronectin type-III" evidence="11">
    <location>
        <begin position="607"/>
        <end position="704"/>
    </location>
</feature>
<sequence>MLVTVIFVNTLFVTAVLAVSRPPGIVLQPSKNIFYKPFETVKLPCEAEGDPTPSYSWTRNEIPFEPSGNEARIVKLPNSGTLVFNSPEAKDEGLYQCIASNSFGRSATVKINMREAKLDSFPISETVFHRPKLGSHLTLNCVPPNSVPQPQVVWIVEQRLGGFTVINYDARVTMDREYRLRFANVIESDEMDGMAYRCMAINDIMRRNVQGPGHKIRPQGITADYAGTQYLWADQDDRSGLRGETLSVKCIFSGNPTPDVHWERTDGKPLSDNAKLKSFGQELQIENLQFEDAGNYECWATNTIHQARQIRTFSIRVMSAPYFVEEPEDVEIGVGGNAEFSCSAEGVPPPNIQWFINGESLETAITKDKRLQDTKKFSHPVTGKLFFQKVAKNDYMVIQCNASNIHGYVFSDVYLNILEEAPTIIEPPKALTKSAEGSPVNLTCRTTGKPDPIITWFKDRQQITGGRYRILPSGSLHIATVVLADAGHFICEARNIFNTTRADGTLVVRRKTRIEKMPKDLEVFANSDAKFTCSGTTDPEEVNNLRIVWLKDGKEITTKDQRMTTNIQDSSLTISGTITRDSGTYTCIATNGLDNSSHSALLTVKDRPKAPTRVKHQFCDTNATITWMPGSYNNAPLQYYVLQYNTSFNPDQWNFGLKVNASLVKVNMTLSPWVTYNFRLIAYNKIGASDPSFPSPEPCITKSARPKYHPKNLRTIGHQKGKLYIEWTPVPQIHQNGPGFHYLLEVVRESSQSETAVPIPISDWKTDHYEMSAQNIYEPYKITISAANNDGPAEGDPTTIRGFAYESIPDPSISPTNLDPENPGDTFVDLTWDFDKSEIGKLNTKIRGEFRGFKVQFWESNRRPSTAREIDLEPNEVESISANKYRARINKLTPNTFMDVQVAVRNNFYIGKPSEVIQFRTLPGLPGVVEYLRVLNVGDTHVNLEWRSPIENRGDLEGYDISYRTVRGLDLGVMQDREPQINDKYTTNTYLSGLSPNTKYRIYIYARTAKGRGEAYFIEIVTAKPGTPRMPRFTIENVGRTFINVSWWVNAFADSGTVVYVEYRKLYGQEWMRTTDEVVNTWKNVSNLEPGTRYELRIKATNGKISIASGIDEVTTDGTAVAYDLIGNIGWFCGMLVSVLFIIGMVVLLIVCYRQGFRFNQISTGLGGRNLNREPYSGSYD</sequence>
<evidence type="ECO:0000256" key="9">
    <source>
        <dbReference type="SAM" id="SignalP"/>
    </source>
</evidence>
<feature type="chain" id="PRO_5043652013" evidence="9">
    <location>
        <begin position="19"/>
        <end position="1181"/>
    </location>
</feature>
<dbReference type="InterPro" id="IPR007110">
    <property type="entry name" value="Ig-like_dom"/>
</dbReference>
<dbReference type="SUPFAM" id="SSF48726">
    <property type="entry name" value="Immunoglobulin"/>
    <property type="match status" value="6"/>
</dbReference>
<evidence type="ECO:0000256" key="3">
    <source>
        <dbReference type="ARBA" id="ARBA00022737"/>
    </source>
</evidence>
<dbReference type="GO" id="GO:0098609">
    <property type="term" value="P:cell-cell adhesion"/>
    <property type="evidence" value="ECO:0007669"/>
    <property type="project" value="TreeGrafter"/>
</dbReference>
<dbReference type="SMART" id="SM00408">
    <property type="entry name" value="IGc2"/>
    <property type="match status" value="5"/>
</dbReference>
<evidence type="ECO:0000256" key="1">
    <source>
        <dbReference type="ARBA" id="ARBA00004236"/>
    </source>
</evidence>
<feature type="signal peptide" evidence="9">
    <location>
        <begin position="1"/>
        <end position="18"/>
    </location>
</feature>
<evidence type="ECO:0000259" key="10">
    <source>
        <dbReference type="PROSITE" id="PS50835"/>
    </source>
</evidence>
<keyword evidence="4 8" id="KW-0472">Membrane</keyword>
<evidence type="ECO:0000259" key="11">
    <source>
        <dbReference type="PROSITE" id="PS50853"/>
    </source>
</evidence>
<evidence type="ECO:0000313" key="13">
    <source>
        <dbReference type="Proteomes" id="UP000735302"/>
    </source>
</evidence>
<comment type="subcellular location">
    <subcellularLocation>
        <location evidence="1">Cell membrane</location>
    </subcellularLocation>
</comment>
<dbReference type="GO" id="GO:0005886">
    <property type="term" value="C:plasma membrane"/>
    <property type="evidence" value="ECO:0007669"/>
    <property type="project" value="UniProtKB-SubCell"/>
</dbReference>
<comment type="caution">
    <text evidence="12">The sequence shown here is derived from an EMBL/GenBank/DDBJ whole genome shotgun (WGS) entry which is preliminary data.</text>
</comment>
<dbReference type="Proteomes" id="UP000735302">
    <property type="component" value="Unassembled WGS sequence"/>
</dbReference>
<dbReference type="InterPro" id="IPR036116">
    <property type="entry name" value="FN3_sf"/>
</dbReference>
<evidence type="ECO:0000256" key="7">
    <source>
        <dbReference type="ARBA" id="ARBA00023319"/>
    </source>
</evidence>
<keyword evidence="2" id="KW-1003">Cell membrane</keyword>
<dbReference type="Pfam" id="PF00041">
    <property type="entry name" value="fn3"/>
    <property type="match status" value="2"/>
</dbReference>
<organism evidence="12 13">
    <name type="scientific">Plakobranchus ocellatus</name>
    <dbReference type="NCBI Taxonomy" id="259542"/>
    <lineage>
        <taxon>Eukaryota</taxon>
        <taxon>Metazoa</taxon>
        <taxon>Spiralia</taxon>
        <taxon>Lophotrochozoa</taxon>
        <taxon>Mollusca</taxon>
        <taxon>Gastropoda</taxon>
        <taxon>Heterobranchia</taxon>
        <taxon>Euthyneura</taxon>
        <taxon>Panpulmonata</taxon>
        <taxon>Sacoglossa</taxon>
        <taxon>Placobranchoidea</taxon>
        <taxon>Plakobranchidae</taxon>
        <taxon>Plakobranchus</taxon>
    </lineage>
</organism>
<dbReference type="Pfam" id="PF13927">
    <property type="entry name" value="Ig_3"/>
    <property type="match status" value="3"/>
</dbReference>
<dbReference type="EMBL" id="BLXT01005502">
    <property type="protein sequence ID" value="GFO23158.1"/>
    <property type="molecule type" value="Genomic_DNA"/>
</dbReference>
<proteinExistence type="predicted"/>